<keyword evidence="3" id="KW-1185">Reference proteome</keyword>
<dbReference type="Pfam" id="PF08707">
    <property type="entry name" value="PriCT_2"/>
    <property type="match status" value="1"/>
</dbReference>
<dbReference type="CDD" id="cd04859">
    <property type="entry name" value="Prim_Pol"/>
    <property type="match status" value="1"/>
</dbReference>
<proteinExistence type="predicted"/>
<dbReference type="GO" id="GO:0016817">
    <property type="term" value="F:hydrolase activity, acting on acid anhydrides"/>
    <property type="evidence" value="ECO:0007669"/>
    <property type="project" value="InterPro"/>
</dbReference>
<dbReference type="EMBL" id="CZDF01000174">
    <property type="protein sequence ID" value="CUR35531.1"/>
    <property type="molecule type" value="Genomic_DNA"/>
</dbReference>
<accession>A0A1J1LSE8</accession>
<dbReference type="Proteomes" id="UP000184315">
    <property type="component" value="Unassembled WGS sequence"/>
</dbReference>
<dbReference type="OrthoDB" id="460004at2"/>
<evidence type="ECO:0000259" key="1">
    <source>
        <dbReference type="SMART" id="SM00943"/>
    </source>
</evidence>
<protein>
    <submittedName>
        <fullName evidence="2">Primase 2</fullName>
    </submittedName>
</protein>
<dbReference type="SMART" id="SM00943">
    <property type="entry name" value="Prim-Pol"/>
    <property type="match status" value="1"/>
</dbReference>
<dbReference type="STRING" id="671072.PL9214670157"/>
<dbReference type="InterPro" id="IPR015330">
    <property type="entry name" value="DNA_primase/pol_bifunc_N"/>
</dbReference>
<evidence type="ECO:0000313" key="3">
    <source>
        <dbReference type="Proteomes" id="UP000184315"/>
    </source>
</evidence>
<dbReference type="AlphaFoldDB" id="A0A1J1LSE8"/>
<gene>
    <name evidence="2" type="ORF">PL9214670157</name>
</gene>
<evidence type="ECO:0000313" key="2">
    <source>
        <dbReference type="EMBL" id="CUR35531.1"/>
    </source>
</evidence>
<feature type="domain" description="DNA primase/polymerase bifunctional N-terminal" evidence="1">
    <location>
        <begin position="11"/>
        <end position="187"/>
    </location>
</feature>
<name>A0A1J1LSE8_9CYAN</name>
<reference evidence="3" key="1">
    <citation type="submission" date="2015-10" db="EMBL/GenBank/DDBJ databases">
        <authorList>
            <person name="Regsiter A."/>
            <person name="william w."/>
        </authorList>
    </citation>
    <scope>NUCLEOTIDE SEQUENCE [LARGE SCALE GENOMIC DNA]</scope>
</reference>
<dbReference type="InterPro" id="IPR014819">
    <property type="entry name" value="PriCT_2"/>
</dbReference>
<dbReference type="Pfam" id="PF09250">
    <property type="entry name" value="Prim-Pol"/>
    <property type="match status" value="1"/>
</dbReference>
<organism evidence="2 3">
    <name type="scientific">Planktothrix tepida PCC 9214</name>
    <dbReference type="NCBI Taxonomy" id="671072"/>
    <lineage>
        <taxon>Bacteria</taxon>
        <taxon>Bacillati</taxon>
        <taxon>Cyanobacteriota</taxon>
        <taxon>Cyanophyceae</taxon>
        <taxon>Oscillatoriophycideae</taxon>
        <taxon>Oscillatoriales</taxon>
        <taxon>Microcoleaceae</taxon>
        <taxon>Planktothrix</taxon>
    </lineage>
</organism>
<sequence>MQGSLIKLIETLSLLPPHWRIVPVNGNKQPLGYSWQHHYFSPQSLKTSLIHQGSVAVFNKDNKLYSVTPKGIGLLCGQTQSEFLVAIDIDGMSAMDVVEKLSAGQGLPATVAWSSGRSGRAQYLFSIPSPTTSFKSRKISTVSGEGLELRGEGHQSVLPPSPHPLTGSYHWLNRPDTTEVAIAPDWVIELLSQPQPSRKYKRVSPPKIPSVSFLNCSMTVEQAKLLLEIIHPRYADDYESWIFIGMSLKYISDSLLPDWEEWSQLSHKYQPEECKYKWESFRGIGITERTLHYYAKCS</sequence>
<dbReference type="RefSeq" id="WP_072722490.1">
    <property type="nucleotide sequence ID" value="NZ_LN889815.1"/>
</dbReference>